<dbReference type="EMBL" id="UZAN01055848">
    <property type="protein sequence ID" value="VDP91015.1"/>
    <property type="molecule type" value="Genomic_DNA"/>
</dbReference>
<dbReference type="AlphaFoldDB" id="A0A183B3F8"/>
<organism evidence="9">
    <name type="scientific">Echinostoma caproni</name>
    <dbReference type="NCBI Taxonomy" id="27848"/>
    <lineage>
        <taxon>Eukaryota</taxon>
        <taxon>Metazoa</taxon>
        <taxon>Spiralia</taxon>
        <taxon>Lophotrochozoa</taxon>
        <taxon>Platyhelminthes</taxon>
        <taxon>Trematoda</taxon>
        <taxon>Digenea</taxon>
        <taxon>Plagiorchiida</taxon>
        <taxon>Echinostomata</taxon>
        <taxon>Echinostomatoidea</taxon>
        <taxon>Echinostomatidae</taxon>
        <taxon>Echinostoma</taxon>
    </lineage>
</organism>
<sequence>MNIFQEIEYLKEKLLNGRSGPLDVEKDLEIWRNRMHQYNEAKDACLNIFGRLAHAKGCLVRELYDEYGLELDD</sequence>
<proteinExistence type="inferred from homology"/>
<dbReference type="InterPro" id="IPR010760">
    <property type="entry name" value="DNA-repair_Swi5"/>
</dbReference>
<dbReference type="GO" id="GO:0000724">
    <property type="term" value="P:double-strand break repair via homologous recombination"/>
    <property type="evidence" value="ECO:0007669"/>
    <property type="project" value="TreeGrafter"/>
</dbReference>
<dbReference type="GO" id="GO:0032798">
    <property type="term" value="C:Swi5-Sfr1 complex"/>
    <property type="evidence" value="ECO:0007669"/>
    <property type="project" value="TreeGrafter"/>
</dbReference>
<evidence type="ECO:0000256" key="1">
    <source>
        <dbReference type="ARBA" id="ARBA00008060"/>
    </source>
</evidence>
<dbReference type="PANTHER" id="PTHR28529">
    <property type="entry name" value="DNA REPAIR PROTEIN SWI5 HOMOLOG"/>
    <property type="match status" value="1"/>
</dbReference>
<evidence type="ECO:0000256" key="2">
    <source>
        <dbReference type="ARBA" id="ARBA00019825"/>
    </source>
</evidence>
<comment type="similarity">
    <text evidence="1">Belongs to the SWI5/SAE3 family.</text>
</comment>
<name>A0A183B3F8_9TREM</name>
<reference evidence="9" key="1">
    <citation type="submission" date="2016-06" db="UniProtKB">
        <authorList>
            <consortium name="WormBaseParasite"/>
        </authorList>
    </citation>
    <scope>IDENTIFICATION</scope>
</reference>
<dbReference type="WBParaSite" id="ECPE_0001378301-mRNA-1">
    <property type="protein sequence ID" value="ECPE_0001378301-mRNA-1"/>
    <property type="gene ID" value="ECPE_0001378301"/>
</dbReference>
<evidence type="ECO:0000256" key="6">
    <source>
        <dbReference type="ARBA" id="ARBA00030081"/>
    </source>
</evidence>
<evidence type="ECO:0000313" key="9">
    <source>
        <dbReference type="WBParaSite" id="ECPE_0001378301-mRNA-1"/>
    </source>
</evidence>
<keyword evidence="3" id="KW-0227">DNA damage</keyword>
<protein>
    <recommendedName>
        <fullName evidence="2">DNA repair protein SWI5 homolog</fullName>
    </recommendedName>
    <alternativeName>
        <fullName evidence="6">Protein SAE3 homolog</fullName>
    </alternativeName>
</protein>
<reference evidence="7 8" key="2">
    <citation type="submission" date="2018-11" db="EMBL/GenBank/DDBJ databases">
        <authorList>
            <consortium name="Pathogen Informatics"/>
        </authorList>
    </citation>
    <scope>NUCLEOTIDE SEQUENCE [LARGE SCALE GENOMIC DNA]</scope>
    <source>
        <strain evidence="7 8">Egypt</strain>
    </source>
</reference>
<dbReference type="Pfam" id="PF07061">
    <property type="entry name" value="Swi5"/>
    <property type="match status" value="1"/>
</dbReference>
<gene>
    <name evidence="7" type="ORF">ECPE_LOCUS13743</name>
</gene>
<dbReference type="OrthoDB" id="255837at2759"/>
<evidence type="ECO:0000256" key="4">
    <source>
        <dbReference type="ARBA" id="ARBA00023204"/>
    </source>
</evidence>
<evidence type="ECO:0000313" key="7">
    <source>
        <dbReference type="EMBL" id="VDP91015.1"/>
    </source>
</evidence>
<evidence type="ECO:0000256" key="5">
    <source>
        <dbReference type="ARBA" id="ARBA00025380"/>
    </source>
</evidence>
<dbReference type="Gene3D" id="1.20.5.170">
    <property type="match status" value="1"/>
</dbReference>
<evidence type="ECO:0000256" key="3">
    <source>
        <dbReference type="ARBA" id="ARBA00022763"/>
    </source>
</evidence>
<accession>A0A183B3F8</accession>
<dbReference type="Proteomes" id="UP000272942">
    <property type="component" value="Unassembled WGS sequence"/>
</dbReference>
<dbReference type="GO" id="GO:0034974">
    <property type="term" value="C:Swi5-Swi2 complex"/>
    <property type="evidence" value="ECO:0007669"/>
    <property type="project" value="TreeGrafter"/>
</dbReference>
<evidence type="ECO:0000313" key="8">
    <source>
        <dbReference type="Proteomes" id="UP000272942"/>
    </source>
</evidence>
<comment type="function">
    <text evidence="5">Component of the swi5-sfr1 complex, a complex required for double-strand break repair via homologous recombination.</text>
</comment>
<keyword evidence="8" id="KW-1185">Reference proteome</keyword>
<dbReference type="PANTHER" id="PTHR28529:SF2">
    <property type="entry name" value="DNA REPAIR PROTEIN SWI5 HOMOLOG"/>
    <property type="match status" value="1"/>
</dbReference>
<keyword evidence="4" id="KW-0234">DNA repair</keyword>